<keyword evidence="4 9" id="KW-0560">Oxidoreductase</keyword>
<organism evidence="9 10">
    <name type="scientific">Alcanivorax borkumensis (strain ATCC 700651 / DSM 11573 / NCIMB 13689 / SK2)</name>
    <dbReference type="NCBI Taxonomy" id="393595"/>
    <lineage>
        <taxon>Bacteria</taxon>
        <taxon>Pseudomonadati</taxon>
        <taxon>Pseudomonadota</taxon>
        <taxon>Gammaproteobacteria</taxon>
        <taxon>Oceanospirillales</taxon>
        <taxon>Alcanivoracaceae</taxon>
        <taxon>Alcanivorax</taxon>
    </lineage>
</organism>
<evidence type="ECO:0000259" key="8">
    <source>
        <dbReference type="Pfam" id="PF04116"/>
    </source>
</evidence>
<feature type="transmembrane region" description="Helical" evidence="7">
    <location>
        <begin position="122"/>
        <end position="141"/>
    </location>
</feature>
<dbReference type="HOGENOM" id="CLU_033631_1_1_6"/>
<dbReference type="Pfam" id="PF04116">
    <property type="entry name" value="FA_hydroxylase"/>
    <property type="match status" value="1"/>
</dbReference>
<dbReference type="GO" id="GO:0006643">
    <property type="term" value="P:membrane lipid metabolic process"/>
    <property type="evidence" value="ECO:0007669"/>
    <property type="project" value="TreeGrafter"/>
</dbReference>
<dbReference type="PANTHER" id="PTHR21624">
    <property type="entry name" value="STEROL DESATURASE-RELATED PROTEIN"/>
    <property type="match status" value="1"/>
</dbReference>
<keyword evidence="2 7" id="KW-0812">Transmembrane</keyword>
<dbReference type="GO" id="GO:0008610">
    <property type="term" value="P:lipid biosynthetic process"/>
    <property type="evidence" value="ECO:0007669"/>
    <property type="project" value="InterPro"/>
</dbReference>
<dbReference type="InterPro" id="IPR051689">
    <property type="entry name" value="Sterol_desaturase/TMEM195"/>
</dbReference>
<dbReference type="GO" id="GO:0050479">
    <property type="term" value="F:glyceryl-ether monooxygenase activity"/>
    <property type="evidence" value="ECO:0007669"/>
    <property type="project" value="TreeGrafter"/>
</dbReference>
<dbReference type="InterPro" id="IPR006694">
    <property type="entry name" value="Fatty_acid_hydroxylase"/>
</dbReference>
<dbReference type="GO" id="GO:0012505">
    <property type="term" value="C:endomembrane system"/>
    <property type="evidence" value="ECO:0007669"/>
    <property type="project" value="UniProtKB-SubCell"/>
</dbReference>
<evidence type="ECO:0000256" key="6">
    <source>
        <dbReference type="ARBA" id="ARBA00023136"/>
    </source>
</evidence>
<dbReference type="eggNOG" id="COG3000">
    <property type="taxonomic scope" value="Bacteria"/>
</dbReference>
<evidence type="ECO:0000313" key="10">
    <source>
        <dbReference type="Proteomes" id="UP000008871"/>
    </source>
</evidence>
<evidence type="ECO:0000313" key="9">
    <source>
        <dbReference type="EMBL" id="CAL15562.1"/>
    </source>
</evidence>
<keyword evidence="6 7" id="KW-0472">Membrane</keyword>
<accession>Q0VTI1</accession>
<evidence type="ECO:0000256" key="2">
    <source>
        <dbReference type="ARBA" id="ARBA00022692"/>
    </source>
</evidence>
<evidence type="ECO:0000256" key="1">
    <source>
        <dbReference type="ARBA" id="ARBA00004127"/>
    </source>
</evidence>
<feature type="transmembrane region" description="Helical" evidence="7">
    <location>
        <begin position="87"/>
        <end position="110"/>
    </location>
</feature>
<dbReference type="EC" id="1.3.-.-" evidence="9"/>
<dbReference type="KEGG" id="abo:ABO_0114"/>
<dbReference type="Proteomes" id="UP000008871">
    <property type="component" value="Chromosome"/>
</dbReference>
<comment type="subcellular location">
    <subcellularLocation>
        <location evidence="1">Endomembrane system</location>
        <topology evidence="1">Multi-pass membrane protein</topology>
    </subcellularLocation>
</comment>
<dbReference type="GO" id="GO:0016020">
    <property type="term" value="C:membrane"/>
    <property type="evidence" value="ECO:0007669"/>
    <property type="project" value="GOC"/>
</dbReference>
<dbReference type="STRING" id="393595.ABO_0114"/>
<feature type="domain" description="Fatty acid hydroxylase" evidence="8">
    <location>
        <begin position="130"/>
        <end position="262"/>
    </location>
</feature>
<evidence type="ECO:0000256" key="5">
    <source>
        <dbReference type="ARBA" id="ARBA00023098"/>
    </source>
</evidence>
<proteinExistence type="predicted"/>
<dbReference type="PANTHER" id="PTHR21624:SF1">
    <property type="entry name" value="ALKYLGLYCEROL MONOOXYGENASE"/>
    <property type="match status" value="1"/>
</dbReference>
<dbReference type="GO" id="GO:0005506">
    <property type="term" value="F:iron ion binding"/>
    <property type="evidence" value="ECO:0007669"/>
    <property type="project" value="InterPro"/>
</dbReference>
<sequence>MSHTASSTTLLTNLEAPMALMDWFNNVWQNSGLAPLWNVLPNWLALDARQLIFVVATPLFIGLFLWEYRKIRHNNRLVDGRESWLNFMLGAGYQTTELLFAGLIAFPVYAFAYQHRLLDVELTLFTAIGLWLLVDFCYYGFHRTSHRVRWFWAAHVTHHSSERMNFSTAMRQNATNIFNGGWLFYVPLAFLGFNPVWIGVCYALSLVYQYLIHTTLVGKLHPAIEFIFNTPSHHRVHHGRNPEYIDQNYAGVFIIWDRLFGTFVEEKNDQPVEYGITRPVYSNSLVVNWCHEYLDMFRAMGQKGPLTQRLKHLWKPPEWEREQSR</sequence>
<keyword evidence="3 7" id="KW-1133">Transmembrane helix</keyword>
<reference evidence="9 10" key="1">
    <citation type="journal article" date="2006" name="Nat. Biotechnol.">
        <title>Genome sequence of the ubiquitous hydrocarbon-degrading marine bacterium Alcanivorax borkumensis.</title>
        <authorList>
            <person name="Schneiker S."/>
            <person name="Martins dos Santos V.A.P."/>
            <person name="Bartels D."/>
            <person name="Bekel T."/>
            <person name="Brecht M."/>
            <person name="Buhrmester J."/>
            <person name="Chernikova T.N."/>
            <person name="Denaro R."/>
            <person name="Ferrer M."/>
            <person name="Gertler C."/>
            <person name="Goesmann A."/>
            <person name="Golyshina O.V."/>
            <person name="Kaminski F."/>
            <person name="Khachane A.N."/>
            <person name="Lang S."/>
            <person name="Linke B."/>
            <person name="McHardy A.C."/>
            <person name="Meyer F."/>
            <person name="Nechitaylo T."/>
            <person name="Puehler A."/>
            <person name="Regenhardt D."/>
            <person name="Rupp O."/>
            <person name="Sabirova J.S."/>
            <person name="Selbitschka W."/>
            <person name="Yakimov M.M."/>
            <person name="Timmis K.N."/>
            <person name="Vorhoelter F.-J."/>
            <person name="Weidner S."/>
            <person name="Kaiser O."/>
            <person name="Golyshin P.N."/>
        </authorList>
    </citation>
    <scope>NUCLEOTIDE SEQUENCE [LARGE SCALE GENOMIC DNA]</scope>
    <source>
        <strain evidence="10">ATCC 700651 / DSM 11573 / NCIMB 13689 / SK2</strain>
    </source>
</reference>
<feature type="transmembrane region" description="Helical" evidence="7">
    <location>
        <begin position="48"/>
        <end position="66"/>
    </location>
</feature>
<keyword evidence="5" id="KW-0443">Lipid metabolism</keyword>
<protein>
    <submittedName>
        <fullName evidence="9">Sterol desaturase family protein</fullName>
        <ecNumber evidence="9">1.3.-.-</ecNumber>
    </submittedName>
</protein>
<dbReference type="EMBL" id="AM286690">
    <property type="protein sequence ID" value="CAL15562.1"/>
    <property type="molecule type" value="Genomic_DNA"/>
</dbReference>
<name>Q0VTI1_ALCBS</name>
<evidence type="ECO:0000256" key="4">
    <source>
        <dbReference type="ARBA" id="ARBA00023002"/>
    </source>
</evidence>
<gene>
    <name evidence="9" type="ordered locus">ABO_0114</name>
</gene>
<evidence type="ECO:0000256" key="7">
    <source>
        <dbReference type="SAM" id="Phobius"/>
    </source>
</evidence>
<feature type="transmembrane region" description="Helical" evidence="7">
    <location>
        <begin position="182"/>
        <end position="211"/>
    </location>
</feature>
<evidence type="ECO:0000256" key="3">
    <source>
        <dbReference type="ARBA" id="ARBA00022989"/>
    </source>
</evidence>
<dbReference type="AlphaFoldDB" id="Q0VTI1"/>
<keyword evidence="10" id="KW-1185">Reference proteome</keyword>